<dbReference type="EMBL" id="ADCP02000001">
    <property type="protein sequence ID" value="EPC05921.1"/>
    <property type="molecule type" value="Genomic_DNA"/>
</dbReference>
<dbReference type="STRING" id="563192.HMPREF0179_05204"/>
<comment type="caution">
    <text evidence="2">The sequence shown here is derived from an EMBL/GenBank/DDBJ whole genome shotgun (WGS) entry which is preliminary data.</text>
</comment>
<sequence length="192" mass="21255">MEGEREPFFRKVPSPPPNLPLSLPRLSRLSNPRLRPFPVRREGQSAGCRKKPGNEKPGMASIPGFRNCPGGGTQGRGEPQHDIVGRFHVRLASASGRKIWEKRLRNASLHVFSRGSRGKVWGGSIRKEALPKRISYSPFTTSILRAAGFSGSLRGISMLNTPSLWVAVILSVSTSSGRESTRRNEPYERSIR</sequence>
<gene>
    <name evidence="2" type="ORF">HMPREF0179_05204</name>
</gene>
<evidence type="ECO:0000313" key="3">
    <source>
        <dbReference type="Proteomes" id="UP000006034"/>
    </source>
</evidence>
<evidence type="ECO:0000256" key="1">
    <source>
        <dbReference type="SAM" id="MobiDB-lite"/>
    </source>
</evidence>
<reference evidence="2 3" key="2">
    <citation type="submission" date="2013-04" db="EMBL/GenBank/DDBJ databases">
        <title>The Genome Sequence of Bilophila wadsworthia 3_1_6.</title>
        <authorList>
            <consortium name="The Broad Institute Genomics Platform"/>
            <person name="Earl A."/>
            <person name="Ward D."/>
            <person name="Feldgarden M."/>
            <person name="Gevers D."/>
            <person name="Sibley C."/>
            <person name="Strauss J."/>
            <person name="Allen-Vercoe E."/>
            <person name="Walker B."/>
            <person name="Young S."/>
            <person name="Zeng Q."/>
            <person name="Gargeya S."/>
            <person name="Fitzgerald M."/>
            <person name="Haas B."/>
            <person name="Abouelleil A."/>
            <person name="Allen A.W."/>
            <person name="Alvarado L."/>
            <person name="Arachchi H.M."/>
            <person name="Berlin A.M."/>
            <person name="Chapman S.B."/>
            <person name="Gainer-Dewar J."/>
            <person name="Goldberg J."/>
            <person name="Griggs A."/>
            <person name="Gujja S."/>
            <person name="Hansen M."/>
            <person name="Howarth C."/>
            <person name="Imamovic A."/>
            <person name="Ireland A."/>
            <person name="Larimer J."/>
            <person name="McCowan C."/>
            <person name="Murphy C."/>
            <person name="Pearson M."/>
            <person name="Poon T.W."/>
            <person name="Priest M."/>
            <person name="Roberts A."/>
            <person name="Saif S."/>
            <person name="Shea T."/>
            <person name="Sisk P."/>
            <person name="Sykes S."/>
            <person name="Wortman J."/>
            <person name="Nusbaum C."/>
            <person name="Birren B."/>
        </authorList>
    </citation>
    <scope>NUCLEOTIDE SEQUENCE [LARGE SCALE GENOMIC DNA]</scope>
    <source>
        <strain evidence="2 3">3_1_6</strain>
    </source>
</reference>
<dbReference type="AlphaFoldDB" id="S2KXA4"/>
<accession>S2KXA4</accession>
<evidence type="ECO:0000313" key="2">
    <source>
        <dbReference type="EMBL" id="EPC05921.1"/>
    </source>
</evidence>
<dbReference type="HOGENOM" id="CLU_1412766_0_0_7"/>
<name>S2KXA4_BILW3</name>
<organism evidence="2 3">
    <name type="scientific">Bilophila wadsworthia (strain 3_1_6)</name>
    <dbReference type="NCBI Taxonomy" id="563192"/>
    <lineage>
        <taxon>Bacteria</taxon>
        <taxon>Pseudomonadati</taxon>
        <taxon>Thermodesulfobacteriota</taxon>
        <taxon>Desulfovibrionia</taxon>
        <taxon>Desulfovibrionales</taxon>
        <taxon>Desulfovibrionaceae</taxon>
        <taxon>Bilophila</taxon>
    </lineage>
</organism>
<feature type="region of interest" description="Disordered" evidence="1">
    <location>
        <begin position="1"/>
        <end position="63"/>
    </location>
</feature>
<keyword evidence="3" id="KW-1185">Reference proteome</keyword>
<feature type="compositionally biased region" description="Low complexity" evidence="1">
    <location>
        <begin position="20"/>
        <end position="36"/>
    </location>
</feature>
<protein>
    <submittedName>
        <fullName evidence="2">Uncharacterized protein</fullName>
    </submittedName>
</protein>
<proteinExistence type="predicted"/>
<dbReference type="Proteomes" id="UP000006034">
    <property type="component" value="Unassembled WGS sequence"/>
</dbReference>
<reference evidence="2 3" key="1">
    <citation type="submission" date="2010-10" db="EMBL/GenBank/DDBJ databases">
        <authorList>
            <consortium name="The Broad Institute Genome Sequencing Platform"/>
            <person name="Ward D."/>
            <person name="Earl A."/>
            <person name="Feldgarden M."/>
            <person name="Young S.K."/>
            <person name="Gargeya S."/>
            <person name="Zeng Q."/>
            <person name="Alvarado L."/>
            <person name="Berlin A."/>
            <person name="Bochicchio J."/>
            <person name="Chapman S.B."/>
            <person name="Chen Z."/>
            <person name="Freedman E."/>
            <person name="Gellesch M."/>
            <person name="Goldberg J."/>
            <person name="Griggs A."/>
            <person name="Gujja S."/>
            <person name="Heilman E."/>
            <person name="Heiman D."/>
            <person name="Howarth C."/>
            <person name="Mehta T."/>
            <person name="Neiman D."/>
            <person name="Pearson M."/>
            <person name="Roberts A."/>
            <person name="Saif S."/>
            <person name="Shea T."/>
            <person name="Shenoy N."/>
            <person name="Sisk P."/>
            <person name="Stolte C."/>
            <person name="Sykes S."/>
            <person name="White J."/>
            <person name="Yandava C."/>
            <person name="Allen-Vercoe E."/>
            <person name="Sibley C."/>
            <person name="Ambrose C.E."/>
            <person name="Strauss J."/>
            <person name="Daigneault M."/>
            <person name="Haas B."/>
            <person name="Nusbaum C."/>
            <person name="Birren B."/>
        </authorList>
    </citation>
    <scope>NUCLEOTIDE SEQUENCE [LARGE SCALE GENOMIC DNA]</scope>
    <source>
        <strain evidence="2 3">3_1_6</strain>
    </source>
</reference>